<keyword evidence="2" id="KW-1185">Reference proteome</keyword>
<evidence type="ECO:0000313" key="2">
    <source>
        <dbReference type="Proteomes" id="UP000190037"/>
    </source>
</evidence>
<comment type="caution">
    <text evidence="1">The sequence shown here is derived from an EMBL/GenBank/DDBJ whole genome shotgun (WGS) entry which is preliminary data.</text>
</comment>
<dbReference type="STRING" id="159449.B4N89_26805"/>
<dbReference type="Proteomes" id="UP000190037">
    <property type="component" value="Unassembled WGS sequence"/>
</dbReference>
<evidence type="ECO:0000313" key="1">
    <source>
        <dbReference type="EMBL" id="OPC84058.1"/>
    </source>
</evidence>
<dbReference type="AlphaFoldDB" id="A0A1T3P4N3"/>
<proteinExistence type="predicted"/>
<dbReference type="Gene3D" id="1.50.10.20">
    <property type="match status" value="1"/>
</dbReference>
<name>A0A1T3P4N3_9ACTN</name>
<organism evidence="1 2">
    <name type="scientific">Embleya scabrispora</name>
    <dbReference type="NCBI Taxonomy" id="159449"/>
    <lineage>
        <taxon>Bacteria</taxon>
        <taxon>Bacillati</taxon>
        <taxon>Actinomycetota</taxon>
        <taxon>Actinomycetes</taxon>
        <taxon>Kitasatosporales</taxon>
        <taxon>Streptomycetaceae</taxon>
        <taxon>Embleya</taxon>
    </lineage>
</organism>
<protein>
    <recommendedName>
        <fullName evidence="3">Squalene cyclase C-terminal domain-containing protein</fullName>
    </recommendedName>
</protein>
<dbReference type="SUPFAM" id="SSF48239">
    <property type="entry name" value="Terpenoid cyclases/Protein prenyltransferases"/>
    <property type="match status" value="1"/>
</dbReference>
<gene>
    <name evidence="1" type="ORF">B4N89_26805</name>
</gene>
<dbReference type="EMBL" id="MWQN01000001">
    <property type="protein sequence ID" value="OPC84058.1"/>
    <property type="molecule type" value="Genomic_DNA"/>
</dbReference>
<dbReference type="InterPro" id="IPR008930">
    <property type="entry name" value="Terpenoid_cyclase/PrenylTrfase"/>
</dbReference>
<sequence length="348" mass="35338">MTAWLPTAHATPPTNVPTTAADYGARWLASRFVSDGNGNKFIPATGSPTTPEPSNTMQAALALAAAGVEEATFDDAVDWLKANVTTTIAPGGTDNPGRLGYLLLVADAAGESPTSFGGVDLVTRLGNLRQTTGADTGLFGSADPTYDGTFRQSLAILGLRAVGQSVDSSSTTWLLGQQCAGGSNADDGGWRSYGGSTCDGDDADSNSTAFAIQALVSVSHTTYSGEVGDALGWLDAVQESDAGFAYQPAYASDPNSTSLVIQAIIAGGGNPTSATWQKSGGTLNPYTSLLSWQIGCTANPGDVGAFASPWSSGAPDLLATQQSVWGAAGAPFPLNPSFTTPTPTPCIP</sequence>
<evidence type="ECO:0008006" key="3">
    <source>
        <dbReference type="Google" id="ProtNLM"/>
    </source>
</evidence>
<accession>A0A1T3P4N3</accession>
<reference evidence="1 2" key="1">
    <citation type="submission" date="2017-03" db="EMBL/GenBank/DDBJ databases">
        <title>Draft genome sequence of Streptomyces scabrisporus NF3, endophyte isolated from Amphipterygium adstringens.</title>
        <authorList>
            <person name="Vazquez M."/>
            <person name="Ceapa C.D."/>
            <person name="Rodriguez Luna D."/>
            <person name="Sanchez Esquivel S."/>
        </authorList>
    </citation>
    <scope>NUCLEOTIDE SEQUENCE [LARGE SCALE GENOMIC DNA]</scope>
    <source>
        <strain evidence="1 2">NF3</strain>
    </source>
</reference>